<name>A0A8J2XRE8_9BACT</name>
<keyword evidence="4" id="KW-1185">Reference proteome</keyword>
<dbReference type="EMBL" id="BMJC01000001">
    <property type="protein sequence ID" value="GGA86625.1"/>
    <property type="molecule type" value="Genomic_DNA"/>
</dbReference>
<proteinExistence type="inferred from homology"/>
<sequence length="128" mass="14518">MEKEFMLLIHNQMDSKSQLSAEESQRFLKDCMVYINDLMKQGKLKGAQPLVREGKIISGSKGSWKDGPFNETKEVIVGYYHIVAKDLDEAIAIAKGNPEFVYTSTARIEVRPIKMVEQETGFVYPKEG</sequence>
<dbReference type="InterPro" id="IPR005545">
    <property type="entry name" value="YCII"/>
</dbReference>
<feature type="domain" description="YCII-related" evidence="2">
    <location>
        <begin position="6"/>
        <end position="113"/>
    </location>
</feature>
<comment type="caution">
    <text evidence="3">The sequence shown here is derived from an EMBL/GenBank/DDBJ whole genome shotgun (WGS) entry which is preliminary data.</text>
</comment>
<organism evidence="3 4">
    <name type="scientific">Puia dinghuensis</name>
    <dbReference type="NCBI Taxonomy" id="1792502"/>
    <lineage>
        <taxon>Bacteria</taxon>
        <taxon>Pseudomonadati</taxon>
        <taxon>Bacteroidota</taxon>
        <taxon>Chitinophagia</taxon>
        <taxon>Chitinophagales</taxon>
        <taxon>Chitinophagaceae</taxon>
        <taxon>Puia</taxon>
    </lineage>
</organism>
<dbReference type="PANTHER" id="PTHR35174:SF3">
    <property type="entry name" value="BLL7171 PROTEIN"/>
    <property type="match status" value="1"/>
</dbReference>
<gene>
    <name evidence="3" type="ORF">GCM10011511_07130</name>
</gene>
<reference evidence="3" key="2">
    <citation type="submission" date="2020-09" db="EMBL/GenBank/DDBJ databases">
        <authorList>
            <person name="Sun Q."/>
            <person name="Zhou Y."/>
        </authorList>
    </citation>
    <scope>NUCLEOTIDE SEQUENCE</scope>
    <source>
        <strain evidence="3">CGMCC 1.15448</strain>
    </source>
</reference>
<evidence type="ECO:0000313" key="4">
    <source>
        <dbReference type="Proteomes" id="UP000607559"/>
    </source>
</evidence>
<dbReference type="AlphaFoldDB" id="A0A8J2XRE8"/>
<dbReference type="PANTHER" id="PTHR35174">
    <property type="entry name" value="BLL7171 PROTEIN-RELATED"/>
    <property type="match status" value="1"/>
</dbReference>
<evidence type="ECO:0000313" key="3">
    <source>
        <dbReference type="EMBL" id="GGA86625.1"/>
    </source>
</evidence>
<protein>
    <recommendedName>
        <fullName evidence="2">YCII-related domain-containing protein</fullName>
    </recommendedName>
</protein>
<dbReference type="Pfam" id="PF03795">
    <property type="entry name" value="YCII"/>
    <property type="match status" value="1"/>
</dbReference>
<dbReference type="Proteomes" id="UP000607559">
    <property type="component" value="Unassembled WGS sequence"/>
</dbReference>
<comment type="similarity">
    <text evidence="1">Belongs to the YciI family.</text>
</comment>
<reference evidence="3" key="1">
    <citation type="journal article" date="2014" name="Int. J. Syst. Evol. Microbiol.">
        <title>Complete genome sequence of Corynebacterium casei LMG S-19264T (=DSM 44701T), isolated from a smear-ripened cheese.</title>
        <authorList>
            <consortium name="US DOE Joint Genome Institute (JGI-PGF)"/>
            <person name="Walter F."/>
            <person name="Albersmeier A."/>
            <person name="Kalinowski J."/>
            <person name="Ruckert C."/>
        </authorList>
    </citation>
    <scope>NUCLEOTIDE SEQUENCE</scope>
    <source>
        <strain evidence="3">CGMCC 1.15448</strain>
    </source>
</reference>
<dbReference type="SUPFAM" id="SSF54909">
    <property type="entry name" value="Dimeric alpha+beta barrel"/>
    <property type="match status" value="1"/>
</dbReference>
<dbReference type="RefSeq" id="WP_188928624.1">
    <property type="nucleotide sequence ID" value="NZ_BMJC01000001.1"/>
</dbReference>
<dbReference type="InterPro" id="IPR011008">
    <property type="entry name" value="Dimeric_a/b-barrel"/>
</dbReference>
<accession>A0A8J2XRE8</accession>
<evidence type="ECO:0000256" key="1">
    <source>
        <dbReference type="ARBA" id="ARBA00007689"/>
    </source>
</evidence>
<dbReference type="Gene3D" id="3.30.70.1060">
    <property type="entry name" value="Dimeric alpha+beta barrel"/>
    <property type="match status" value="1"/>
</dbReference>
<evidence type="ECO:0000259" key="2">
    <source>
        <dbReference type="Pfam" id="PF03795"/>
    </source>
</evidence>